<evidence type="ECO:0000256" key="5">
    <source>
        <dbReference type="SAM" id="SignalP"/>
    </source>
</evidence>
<feature type="chain" id="PRO_5012230308" evidence="5">
    <location>
        <begin position="27"/>
        <end position="380"/>
    </location>
</feature>
<organism evidence="7 8">
    <name type="scientific">Belliella pelovolcani</name>
    <dbReference type="NCBI Taxonomy" id="529505"/>
    <lineage>
        <taxon>Bacteria</taxon>
        <taxon>Pseudomonadati</taxon>
        <taxon>Bacteroidota</taxon>
        <taxon>Cytophagia</taxon>
        <taxon>Cytophagales</taxon>
        <taxon>Cyclobacteriaceae</taxon>
        <taxon>Belliella</taxon>
    </lineage>
</organism>
<keyword evidence="7" id="KW-0413">Isomerase</keyword>
<protein>
    <submittedName>
        <fullName evidence="7">Thiol-disulfide isomerase or thioredoxin</fullName>
    </submittedName>
</protein>
<accession>A0A1N7KM61</accession>
<dbReference type="Gene3D" id="3.40.30.10">
    <property type="entry name" value="Glutaredoxin"/>
    <property type="match status" value="1"/>
</dbReference>
<evidence type="ECO:0000256" key="1">
    <source>
        <dbReference type="ARBA" id="ARBA00004196"/>
    </source>
</evidence>
<evidence type="ECO:0000313" key="7">
    <source>
        <dbReference type="EMBL" id="SIS62566.1"/>
    </source>
</evidence>
<keyword evidence="3" id="KW-1015">Disulfide bond</keyword>
<dbReference type="PANTHER" id="PTHR42852">
    <property type="entry name" value="THIOL:DISULFIDE INTERCHANGE PROTEIN DSBE"/>
    <property type="match status" value="1"/>
</dbReference>
<keyword evidence="5" id="KW-0732">Signal</keyword>
<dbReference type="AlphaFoldDB" id="A0A1N7KM61"/>
<dbReference type="STRING" id="529505.SAMN05421761_102186"/>
<keyword evidence="2" id="KW-0201">Cytochrome c-type biogenesis</keyword>
<dbReference type="SUPFAM" id="SSF52833">
    <property type="entry name" value="Thioredoxin-like"/>
    <property type="match status" value="1"/>
</dbReference>
<dbReference type="InterPro" id="IPR050553">
    <property type="entry name" value="Thioredoxin_ResA/DsbE_sf"/>
</dbReference>
<dbReference type="EMBL" id="FTOP01000002">
    <property type="protein sequence ID" value="SIS62566.1"/>
    <property type="molecule type" value="Genomic_DNA"/>
</dbReference>
<dbReference type="InterPro" id="IPR036249">
    <property type="entry name" value="Thioredoxin-like_sf"/>
</dbReference>
<dbReference type="GO" id="GO:0030313">
    <property type="term" value="C:cell envelope"/>
    <property type="evidence" value="ECO:0007669"/>
    <property type="project" value="UniProtKB-SubCell"/>
</dbReference>
<feature type="domain" description="Thioredoxin" evidence="6">
    <location>
        <begin position="237"/>
        <end position="380"/>
    </location>
</feature>
<evidence type="ECO:0000256" key="3">
    <source>
        <dbReference type="ARBA" id="ARBA00023157"/>
    </source>
</evidence>
<dbReference type="InterPro" id="IPR013766">
    <property type="entry name" value="Thioredoxin_domain"/>
</dbReference>
<reference evidence="8" key="1">
    <citation type="submission" date="2017-01" db="EMBL/GenBank/DDBJ databases">
        <authorList>
            <person name="Varghese N."/>
            <person name="Submissions S."/>
        </authorList>
    </citation>
    <scope>NUCLEOTIDE SEQUENCE [LARGE SCALE GENOMIC DNA]</scope>
    <source>
        <strain evidence="8">DSM 46698</strain>
    </source>
</reference>
<evidence type="ECO:0000259" key="6">
    <source>
        <dbReference type="PROSITE" id="PS51352"/>
    </source>
</evidence>
<gene>
    <name evidence="7" type="ORF">SAMN05421761_102186</name>
</gene>
<dbReference type="OrthoDB" id="6399635at2"/>
<dbReference type="Pfam" id="PF13905">
    <property type="entry name" value="Thioredoxin_8"/>
    <property type="match status" value="1"/>
</dbReference>
<dbReference type="GO" id="GO:0017004">
    <property type="term" value="P:cytochrome complex assembly"/>
    <property type="evidence" value="ECO:0007669"/>
    <property type="project" value="UniProtKB-KW"/>
</dbReference>
<feature type="signal peptide" evidence="5">
    <location>
        <begin position="1"/>
        <end position="26"/>
    </location>
</feature>
<keyword evidence="8" id="KW-1185">Reference proteome</keyword>
<dbReference type="InterPro" id="IPR012336">
    <property type="entry name" value="Thioredoxin-like_fold"/>
</dbReference>
<sequence>MKSILNFPKLILSLLTGLCVSLSVSAQQSFSDNFVEYMAGLESYVQNELYGQVSEFLYDVEETPNGEDFISFVLNIKQGLDQYHQDRVGSLEEDERALAKAYTQTMLVQLAELYLDRAQELEVKEKQIFLHQYLANTGLNKEIEQLSDDLARSLMMALHSAMKIPFGMPNSDVPNYVRTIRGEDRELFLASLIINDMLMLTGTYEESEEAIMAFKSEFSSSQFNSVLDESLVSLEKLKTGALVENFSFINLQGDKVNLADFKDKVIYLDLWASWCGPCIQTFRTKTPDFEMQLRDHEDIVLMYVSIDETEEPWKKYLDKNPMRGVHVYAGQGFDAEIMKYFKVWGIPRYLIIGKDNKLVTPNAPRPGDEAISKLLELVGS</sequence>
<dbReference type="Proteomes" id="UP000186026">
    <property type="component" value="Unassembled WGS sequence"/>
</dbReference>
<evidence type="ECO:0000313" key="8">
    <source>
        <dbReference type="Proteomes" id="UP000186026"/>
    </source>
</evidence>
<proteinExistence type="predicted"/>
<evidence type="ECO:0000256" key="4">
    <source>
        <dbReference type="ARBA" id="ARBA00023284"/>
    </source>
</evidence>
<name>A0A1N7KM61_9BACT</name>
<dbReference type="PROSITE" id="PS51352">
    <property type="entry name" value="THIOREDOXIN_2"/>
    <property type="match status" value="1"/>
</dbReference>
<dbReference type="PANTHER" id="PTHR42852:SF6">
    <property type="entry name" value="THIOL:DISULFIDE INTERCHANGE PROTEIN DSBE"/>
    <property type="match status" value="1"/>
</dbReference>
<evidence type="ECO:0000256" key="2">
    <source>
        <dbReference type="ARBA" id="ARBA00022748"/>
    </source>
</evidence>
<comment type="subcellular location">
    <subcellularLocation>
        <location evidence="1">Cell envelope</location>
    </subcellularLocation>
</comment>
<dbReference type="GO" id="GO:0016853">
    <property type="term" value="F:isomerase activity"/>
    <property type="evidence" value="ECO:0007669"/>
    <property type="project" value="UniProtKB-KW"/>
</dbReference>
<keyword evidence="4" id="KW-0676">Redox-active center</keyword>
<dbReference type="CDD" id="cd02966">
    <property type="entry name" value="TlpA_like_family"/>
    <property type="match status" value="1"/>
</dbReference>